<dbReference type="OrthoDB" id="9803828at2"/>
<dbReference type="SUPFAM" id="SSF53474">
    <property type="entry name" value="alpha/beta-Hydrolases"/>
    <property type="match status" value="1"/>
</dbReference>
<dbReference type="PROSITE" id="PS01173">
    <property type="entry name" value="LIPASE_GDXG_HIS"/>
    <property type="match status" value="1"/>
</dbReference>
<reference evidence="4 5" key="1">
    <citation type="submission" date="2018-06" db="EMBL/GenBank/DDBJ databases">
        <authorList>
            <consortium name="Pathogen Informatics"/>
            <person name="Doyle S."/>
        </authorList>
    </citation>
    <scope>NUCLEOTIDE SEQUENCE [LARGE SCALE GENOMIC DNA]</scope>
    <source>
        <strain evidence="4 5">NCTC9935</strain>
    </source>
</reference>
<dbReference type="Gene3D" id="3.40.50.1820">
    <property type="entry name" value="alpha/beta hydrolase"/>
    <property type="match status" value="1"/>
</dbReference>
<organism evidence="4 5">
    <name type="scientific">Schaalia odontolytica</name>
    <dbReference type="NCBI Taxonomy" id="1660"/>
    <lineage>
        <taxon>Bacteria</taxon>
        <taxon>Bacillati</taxon>
        <taxon>Actinomycetota</taxon>
        <taxon>Actinomycetes</taxon>
        <taxon>Actinomycetales</taxon>
        <taxon>Actinomycetaceae</taxon>
        <taxon>Schaalia</taxon>
    </lineage>
</organism>
<evidence type="ECO:0000313" key="4">
    <source>
        <dbReference type="EMBL" id="SPT55554.1"/>
    </source>
</evidence>
<dbReference type="GeneID" id="93758684"/>
<evidence type="ECO:0000259" key="3">
    <source>
        <dbReference type="Pfam" id="PF07859"/>
    </source>
</evidence>
<protein>
    <submittedName>
        <fullName evidence="4">Acetyl esterase</fullName>
        <ecNumber evidence="4">3.1.1.-</ecNumber>
    </submittedName>
</protein>
<dbReference type="PANTHER" id="PTHR48081:SF8">
    <property type="entry name" value="ALPHA_BETA HYDROLASE FOLD-3 DOMAIN-CONTAINING PROTEIN-RELATED"/>
    <property type="match status" value="1"/>
</dbReference>
<dbReference type="Proteomes" id="UP000250192">
    <property type="component" value="Unassembled WGS sequence"/>
</dbReference>
<dbReference type="InterPro" id="IPR002168">
    <property type="entry name" value="Lipase_GDXG_HIS_AS"/>
</dbReference>
<accession>A0A2X0U092</accession>
<dbReference type="Pfam" id="PF07859">
    <property type="entry name" value="Abhydrolase_3"/>
    <property type="match status" value="1"/>
</dbReference>
<dbReference type="EC" id="3.1.1.-" evidence="4"/>
<keyword evidence="2 4" id="KW-0378">Hydrolase</keyword>
<gene>
    <name evidence="4" type="primary">aes</name>
    <name evidence="4" type="ORF">NCTC9935_01060</name>
</gene>
<dbReference type="PANTHER" id="PTHR48081">
    <property type="entry name" value="AB HYDROLASE SUPERFAMILY PROTEIN C4A8.06C"/>
    <property type="match status" value="1"/>
</dbReference>
<evidence type="ECO:0000256" key="1">
    <source>
        <dbReference type="ARBA" id="ARBA00010515"/>
    </source>
</evidence>
<dbReference type="InterPro" id="IPR013094">
    <property type="entry name" value="AB_hydrolase_3"/>
</dbReference>
<dbReference type="RefSeq" id="WP_111823612.1">
    <property type="nucleotide sequence ID" value="NZ_CBDERX010000003.1"/>
</dbReference>
<dbReference type="NCBIfam" id="NF007547">
    <property type="entry name" value="PRK10162.1"/>
    <property type="match status" value="1"/>
</dbReference>
<keyword evidence="5" id="KW-1185">Reference proteome</keyword>
<evidence type="ECO:0000313" key="5">
    <source>
        <dbReference type="Proteomes" id="UP000250192"/>
    </source>
</evidence>
<dbReference type="InterPro" id="IPR029058">
    <property type="entry name" value="AB_hydrolase_fold"/>
</dbReference>
<dbReference type="InterPro" id="IPR050300">
    <property type="entry name" value="GDXG_lipolytic_enzyme"/>
</dbReference>
<evidence type="ECO:0000256" key="2">
    <source>
        <dbReference type="ARBA" id="ARBA00022801"/>
    </source>
</evidence>
<dbReference type="GO" id="GO:0016787">
    <property type="term" value="F:hydrolase activity"/>
    <property type="evidence" value="ECO:0007669"/>
    <property type="project" value="UniProtKB-KW"/>
</dbReference>
<proteinExistence type="inferred from homology"/>
<dbReference type="EMBL" id="UAPR01000003">
    <property type="protein sequence ID" value="SPT55554.1"/>
    <property type="molecule type" value="Genomic_DNA"/>
</dbReference>
<sequence>MGHKYNVPALWTEQMGQVVAKQDELAAGAYVTGQSLDDMRAAYRKERAFWNEGGPEVFSSEDVMVPTRYGQVRVRHYRPSGEGQRPLIVYVHGGGWVIGDVDTHDRITRTLCHLTGAAVVSVDYTLAPEARFPRQIHECCDVVAHIRENASQWGIDPEDVSFAGDSAGANMSMGTMLMMRDEGSLTSVRAMLLYYGVYGLKDSSSMRLLGGAWDGLTEADYQYYLDQYFADPADVSDRYFNILGSDFSQGIPPCYVVSAGLDPLRDDSRTLADILNLCSVPHLYNEVEGVIHGFLHHSKMLDDTMDVLSEGAHFFTEHPIHR</sequence>
<feature type="domain" description="Alpha/beta hydrolase fold-3" evidence="3">
    <location>
        <begin position="88"/>
        <end position="295"/>
    </location>
</feature>
<name>A0A2X0U092_9ACTO</name>
<comment type="similarity">
    <text evidence="1">Belongs to the 'GDXG' lipolytic enzyme family.</text>
</comment>
<dbReference type="AlphaFoldDB" id="A0A2X0U092"/>